<dbReference type="SUPFAM" id="SSF51735">
    <property type="entry name" value="NAD(P)-binding Rossmann-fold domains"/>
    <property type="match status" value="1"/>
</dbReference>
<dbReference type="Pfam" id="PF16363">
    <property type="entry name" value="GDP_Man_Dehyd"/>
    <property type="match status" value="1"/>
</dbReference>
<gene>
    <name evidence="2" type="primary">ddhB</name>
    <name evidence="2" type="ORF">GCM10007891_29130</name>
</gene>
<dbReference type="Gene3D" id="3.90.25.10">
    <property type="entry name" value="UDP-galactose 4-epimerase, domain 1"/>
    <property type="match status" value="1"/>
</dbReference>
<reference evidence="2" key="1">
    <citation type="journal article" date="2014" name="Int. J. Syst. Evol. Microbiol.">
        <title>Complete genome of a new Firmicutes species belonging to the dominant human colonic microbiota ('Ruminococcus bicirculans') reveals two chromosomes and a selective capacity to utilize plant glucans.</title>
        <authorList>
            <consortium name="NISC Comparative Sequencing Program"/>
            <person name="Wegmann U."/>
            <person name="Louis P."/>
            <person name="Goesmann A."/>
            <person name="Henrissat B."/>
            <person name="Duncan S.H."/>
            <person name="Flint H.J."/>
        </authorList>
    </citation>
    <scope>NUCLEOTIDE SEQUENCE</scope>
    <source>
        <strain evidence="2">NBRC 102424</strain>
    </source>
</reference>
<dbReference type="EMBL" id="BSND01000013">
    <property type="protein sequence ID" value="GLQ01060.1"/>
    <property type="molecule type" value="Genomic_DNA"/>
</dbReference>
<dbReference type="RefSeq" id="WP_007144598.1">
    <property type="nucleotide sequence ID" value="NZ_BSND01000013.1"/>
</dbReference>
<comment type="caution">
    <text evidence="2">The sequence shown here is derived from an EMBL/GenBank/DDBJ whole genome shotgun (WGS) entry which is preliminary data.</text>
</comment>
<dbReference type="InterPro" id="IPR016040">
    <property type="entry name" value="NAD(P)-bd_dom"/>
</dbReference>
<dbReference type="NCBIfam" id="TIGR02622">
    <property type="entry name" value="CDP_4_6_dhtase"/>
    <property type="match status" value="1"/>
</dbReference>
<keyword evidence="3" id="KW-1185">Reference proteome</keyword>
<dbReference type="InterPro" id="IPR036291">
    <property type="entry name" value="NAD(P)-bd_dom_sf"/>
</dbReference>
<name>A0ABQ5U0J7_9GAMM</name>
<proteinExistence type="predicted"/>
<dbReference type="InterPro" id="IPR013445">
    <property type="entry name" value="CDP_4_6_deHydtase"/>
</dbReference>
<sequence>MESLVIDPSFWQGKSVLVTGHTGFKGSWLSLWLNELGANVTGYALAPATNPSMYDSLALDDELDSIVADISDLATLSVTIKTLQPDIVFHLAAQSLVKPSYDDPVNTYQTNVMGTVNVLDAVRHCPSVKAVVIVTSDKCYENYEWSWPYRENDRLGGHDPYSNSKGCAELVTDSYRKSFFADNKTAIATARAGNVIGGGDWSDYRLLPDLIKAKQNTQPLEIRHPAAIRPWQHVLEPLSGYLQLAQQLCESGVDVAEAWNFGPVQEDIKPVHYLVEQAQKKWSSFEWYSPSQNEHHEANILMLDCSKARQKLGWQPVWRIDDALSKTFDWYDAFYSGKEMREFSLQQIQQFVQAANPQLFKA</sequence>
<feature type="domain" description="NAD(P)-binding" evidence="1">
    <location>
        <begin position="17"/>
        <end position="326"/>
    </location>
</feature>
<protein>
    <submittedName>
        <fullName evidence="2">CDP-glucose 4,6-dehydratase</fullName>
    </submittedName>
</protein>
<evidence type="ECO:0000313" key="3">
    <source>
        <dbReference type="Proteomes" id="UP001161423"/>
    </source>
</evidence>
<dbReference type="PANTHER" id="PTHR43000">
    <property type="entry name" value="DTDP-D-GLUCOSE 4,6-DEHYDRATASE-RELATED"/>
    <property type="match status" value="1"/>
</dbReference>
<dbReference type="Gene3D" id="3.40.50.720">
    <property type="entry name" value="NAD(P)-binding Rossmann-like Domain"/>
    <property type="match status" value="1"/>
</dbReference>
<dbReference type="CDD" id="cd05252">
    <property type="entry name" value="CDP_GD_SDR_e"/>
    <property type="match status" value="1"/>
</dbReference>
<reference evidence="2" key="2">
    <citation type="submission" date="2023-01" db="EMBL/GenBank/DDBJ databases">
        <title>Draft genome sequence of Methylophaga thalassica strain NBRC 102424.</title>
        <authorList>
            <person name="Sun Q."/>
            <person name="Mori K."/>
        </authorList>
    </citation>
    <scope>NUCLEOTIDE SEQUENCE</scope>
    <source>
        <strain evidence="2">NBRC 102424</strain>
    </source>
</reference>
<evidence type="ECO:0000259" key="1">
    <source>
        <dbReference type="Pfam" id="PF16363"/>
    </source>
</evidence>
<dbReference type="Proteomes" id="UP001161423">
    <property type="component" value="Unassembled WGS sequence"/>
</dbReference>
<organism evidence="2 3">
    <name type="scientific">Methylophaga thalassica</name>
    <dbReference type="NCBI Taxonomy" id="40223"/>
    <lineage>
        <taxon>Bacteria</taxon>
        <taxon>Pseudomonadati</taxon>
        <taxon>Pseudomonadota</taxon>
        <taxon>Gammaproteobacteria</taxon>
        <taxon>Thiotrichales</taxon>
        <taxon>Piscirickettsiaceae</taxon>
        <taxon>Methylophaga</taxon>
    </lineage>
</organism>
<accession>A0ABQ5U0J7</accession>
<evidence type="ECO:0000313" key="2">
    <source>
        <dbReference type="EMBL" id="GLQ01060.1"/>
    </source>
</evidence>